<name>A0A1G7W5N9_9SPHI</name>
<evidence type="ECO:0000313" key="2">
    <source>
        <dbReference type="Proteomes" id="UP000199643"/>
    </source>
</evidence>
<dbReference type="RefSeq" id="WP_090500515.1">
    <property type="nucleotide sequence ID" value="NZ_FNCH01000009.1"/>
</dbReference>
<accession>A0A1G7W5N9</accession>
<dbReference type="AlphaFoldDB" id="A0A1G7W5N9"/>
<keyword evidence="2" id="KW-1185">Reference proteome</keyword>
<gene>
    <name evidence="1" type="ORF">SAMN05421827_109107</name>
</gene>
<proteinExistence type="predicted"/>
<dbReference type="STRING" id="405671.SAMN05421827_109107"/>
<protein>
    <submittedName>
        <fullName evidence="1">Uncharacterized protein</fullName>
    </submittedName>
</protein>
<evidence type="ECO:0000313" key="1">
    <source>
        <dbReference type="EMBL" id="SDG67191.1"/>
    </source>
</evidence>
<sequence>MEVPGVNTKWNVTGTAFRFQIIDIWSTGAGDNYKRTMYELKYEHTTKIQYIEAVRLHELINDNKIELINNQKL</sequence>
<reference evidence="2" key="1">
    <citation type="submission" date="2016-10" db="EMBL/GenBank/DDBJ databases">
        <authorList>
            <person name="Varghese N."/>
            <person name="Submissions S."/>
        </authorList>
    </citation>
    <scope>NUCLEOTIDE SEQUENCE [LARGE SCALE GENOMIC DNA]</scope>
    <source>
        <strain evidence="2">DSM 17933</strain>
    </source>
</reference>
<dbReference type="Proteomes" id="UP000199643">
    <property type="component" value="Unassembled WGS sequence"/>
</dbReference>
<organism evidence="1 2">
    <name type="scientific">Pedobacter terrae</name>
    <dbReference type="NCBI Taxonomy" id="405671"/>
    <lineage>
        <taxon>Bacteria</taxon>
        <taxon>Pseudomonadati</taxon>
        <taxon>Bacteroidota</taxon>
        <taxon>Sphingobacteriia</taxon>
        <taxon>Sphingobacteriales</taxon>
        <taxon>Sphingobacteriaceae</taxon>
        <taxon>Pedobacter</taxon>
    </lineage>
</organism>
<dbReference type="EMBL" id="FNCH01000009">
    <property type="protein sequence ID" value="SDG67191.1"/>
    <property type="molecule type" value="Genomic_DNA"/>
</dbReference>